<accession>A0ABD5PZ74</accession>
<dbReference type="Proteomes" id="UP001595945">
    <property type="component" value="Unassembled WGS sequence"/>
</dbReference>
<dbReference type="RefSeq" id="WP_254266958.1">
    <property type="nucleotide sequence ID" value="NZ_CP100400.1"/>
</dbReference>
<organism evidence="3 4">
    <name type="scientific">Halorussus aquaticus</name>
    <dbReference type="NCBI Taxonomy" id="2953748"/>
    <lineage>
        <taxon>Archaea</taxon>
        <taxon>Methanobacteriati</taxon>
        <taxon>Methanobacteriota</taxon>
        <taxon>Stenosarchaea group</taxon>
        <taxon>Halobacteria</taxon>
        <taxon>Halobacteriales</taxon>
        <taxon>Haladaptataceae</taxon>
        <taxon>Halorussus</taxon>
    </lineage>
</organism>
<evidence type="ECO:0000259" key="1">
    <source>
        <dbReference type="Pfam" id="PF08350"/>
    </source>
</evidence>
<feature type="domain" description="HVO-A0261-like N-terminal" evidence="2">
    <location>
        <begin position="23"/>
        <end position="92"/>
    </location>
</feature>
<evidence type="ECO:0000259" key="2">
    <source>
        <dbReference type="Pfam" id="PF25213"/>
    </source>
</evidence>
<feature type="domain" description="Methanogenesis regulatory protein FilR1 middle" evidence="1">
    <location>
        <begin position="132"/>
        <end position="261"/>
    </location>
</feature>
<gene>
    <name evidence="3" type="ORF">ACFO9K_04820</name>
</gene>
<dbReference type="AlphaFoldDB" id="A0ABD5PZ74"/>
<evidence type="ECO:0000313" key="3">
    <source>
        <dbReference type="EMBL" id="MFC4823576.1"/>
    </source>
</evidence>
<protein>
    <submittedName>
        <fullName evidence="3">Helix-turn-helix transcriptional regulator</fullName>
    </submittedName>
</protein>
<dbReference type="GeneID" id="73045368"/>
<proteinExistence type="predicted"/>
<evidence type="ECO:0000313" key="4">
    <source>
        <dbReference type="Proteomes" id="UP001595945"/>
    </source>
</evidence>
<name>A0ABD5PZ74_9EURY</name>
<dbReference type="Pfam" id="PF25213">
    <property type="entry name" value="HVO_A0261_N"/>
    <property type="match status" value="1"/>
</dbReference>
<dbReference type="EMBL" id="JBHSHT010000001">
    <property type="protein sequence ID" value="MFC4823576.1"/>
    <property type="molecule type" value="Genomic_DNA"/>
</dbReference>
<dbReference type="InterPro" id="IPR036390">
    <property type="entry name" value="WH_DNA-bd_sf"/>
</dbReference>
<dbReference type="Gene3D" id="1.10.10.10">
    <property type="entry name" value="Winged helix-like DNA-binding domain superfamily/Winged helix DNA-binding domain"/>
    <property type="match status" value="1"/>
</dbReference>
<sequence length="263" mass="29499">MDNTELTNLVEREVGDELRDVLHKRSDILDAVADRPRTKPELIDIVDKSRSTIDRGVDDLESVDCIERRNGAYHPTTKGRLALAEYADFTEITNRLETAGEILNHLSSENPISRVFLEDVTIHSANPHVPGAALEERNELLRSSTRMIGLTPTALCSFPDTLAEVVRDQSITIEIVVEEAVFESLSEVKSDRITALVAHDDVTFYTFEGTLPYALWVMEQEDDTYAGITVYENGGVQGVLINDTTEAVAWAERVYQKYRTRAN</sequence>
<reference evidence="3 4" key="1">
    <citation type="journal article" date="2019" name="Int. J. Syst. Evol. Microbiol.">
        <title>The Global Catalogue of Microorganisms (GCM) 10K type strain sequencing project: providing services to taxonomists for standard genome sequencing and annotation.</title>
        <authorList>
            <consortium name="The Broad Institute Genomics Platform"/>
            <consortium name="The Broad Institute Genome Sequencing Center for Infectious Disease"/>
            <person name="Wu L."/>
            <person name="Ma J."/>
        </authorList>
    </citation>
    <scope>NUCLEOTIDE SEQUENCE [LARGE SCALE GENOMIC DNA]</scope>
    <source>
        <strain evidence="3 4">XZYJ18</strain>
    </source>
</reference>
<dbReference type="InterPro" id="IPR057527">
    <property type="entry name" value="HVO_A0261-like_N"/>
</dbReference>
<dbReference type="Pfam" id="PF08350">
    <property type="entry name" value="FilR1_middle"/>
    <property type="match status" value="1"/>
</dbReference>
<keyword evidence="4" id="KW-1185">Reference proteome</keyword>
<dbReference type="SUPFAM" id="SSF46785">
    <property type="entry name" value="Winged helix' DNA-binding domain"/>
    <property type="match status" value="1"/>
</dbReference>
<dbReference type="InterPro" id="IPR013561">
    <property type="entry name" value="FilR1_middle_dom"/>
</dbReference>
<comment type="caution">
    <text evidence="3">The sequence shown here is derived from an EMBL/GenBank/DDBJ whole genome shotgun (WGS) entry which is preliminary data.</text>
</comment>
<dbReference type="InterPro" id="IPR036388">
    <property type="entry name" value="WH-like_DNA-bd_sf"/>
</dbReference>